<comment type="caution">
    <text evidence="1">The sequence shown here is derived from an EMBL/GenBank/DDBJ whole genome shotgun (WGS) entry which is preliminary data.</text>
</comment>
<reference evidence="1 2" key="1">
    <citation type="journal article" date="2022" name="Plant J.">
        <title>Chromosome-level genome of Camellia lanceoleosa provides a valuable resource for understanding genome evolution and self-incompatibility.</title>
        <authorList>
            <person name="Gong W."/>
            <person name="Xiao S."/>
            <person name="Wang L."/>
            <person name="Liao Z."/>
            <person name="Chang Y."/>
            <person name="Mo W."/>
            <person name="Hu G."/>
            <person name="Li W."/>
            <person name="Zhao G."/>
            <person name="Zhu H."/>
            <person name="Hu X."/>
            <person name="Ji K."/>
            <person name="Xiang X."/>
            <person name="Song Q."/>
            <person name="Yuan D."/>
            <person name="Jin S."/>
            <person name="Zhang L."/>
        </authorList>
    </citation>
    <scope>NUCLEOTIDE SEQUENCE [LARGE SCALE GENOMIC DNA]</scope>
    <source>
        <strain evidence="1">SQ_2022a</strain>
    </source>
</reference>
<name>A0ACC0G7V3_9ERIC</name>
<protein>
    <submittedName>
        <fullName evidence="1">Uncharacterized protein</fullName>
    </submittedName>
</protein>
<dbReference type="Proteomes" id="UP001060215">
    <property type="component" value="Chromosome 12"/>
</dbReference>
<sequence length="134" mass="14750">MQRLRCGDDLQWWSSIVGDLQWVSSAANGGAAMLRSGRESCSSGGVDTCSGVSWRHGLQYRVSRAGNYSWDGFVAAVLVFFVSVMVWFYLLPLESAVDSAAGLETAVMVFREQNCTLLSLGLVPYQLCVLFVFY</sequence>
<accession>A0ACC0G7V3</accession>
<organism evidence="1 2">
    <name type="scientific">Camellia lanceoleosa</name>
    <dbReference type="NCBI Taxonomy" id="1840588"/>
    <lineage>
        <taxon>Eukaryota</taxon>
        <taxon>Viridiplantae</taxon>
        <taxon>Streptophyta</taxon>
        <taxon>Embryophyta</taxon>
        <taxon>Tracheophyta</taxon>
        <taxon>Spermatophyta</taxon>
        <taxon>Magnoliopsida</taxon>
        <taxon>eudicotyledons</taxon>
        <taxon>Gunneridae</taxon>
        <taxon>Pentapetalae</taxon>
        <taxon>asterids</taxon>
        <taxon>Ericales</taxon>
        <taxon>Theaceae</taxon>
        <taxon>Camellia</taxon>
    </lineage>
</organism>
<keyword evidence="2" id="KW-1185">Reference proteome</keyword>
<evidence type="ECO:0000313" key="2">
    <source>
        <dbReference type="Proteomes" id="UP001060215"/>
    </source>
</evidence>
<dbReference type="EMBL" id="CM045769">
    <property type="protein sequence ID" value="KAI7995736.1"/>
    <property type="molecule type" value="Genomic_DNA"/>
</dbReference>
<gene>
    <name evidence="1" type="ORF">LOK49_LG11G02099</name>
</gene>
<proteinExistence type="predicted"/>
<evidence type="ECO:0000313" key="1">
    <source>
        <dbReference type="EMBL" id="KAI7995736.1"/>
    </source>
</evidence>